<dbReference type="Gene3D" id="3.40.50.1820">
    <property type="entry name" value="alpha/beta hydrolase"/>
    <property type="match status" value="1"/>
</dbReference>
<evidence type="ECO:0000313" key="1">
    <source>
        <dbReference type="EMBL" id="KAF9446448.1"/>
    </source>
</evidence>
<sequence length="225" mass="25573">MLLGWSIGCATAISLLSNARLLGQEQHDFLSQYLTKLVLYDPPYSAFGFDSFSSKGYPLLGKTTEEHYTNFRRFVSSYFDHPKDWDGNPAKMDHRGNLEHATCNSWTDEQSNKIFDIKAAVRSEMPAVGGPLQTPLRDLAQRALFDEDTVNATFPDVSIVHISCRRASGTALWGYHSMRTRYLARQANNEFVRPLSSKVIEGGNHFWHWDFPKDFLQTLADSMRG</sequence>
<name>A0A9P5X7T8_9AGAR</name>
<organism evidence="1 2">
    <name type="scientific">Macrolepiota fuliginosa MF-IS2</name>
    <dbReference type="NCBI Taxonomy" id="1400762"/>
    <lineage>
        <taxon>Eukaryota</taxon>
        <taxon>Fungi</taxon>
        <taxon>Dikarya</taxon>
        <taxon>Basidiomycota</taxon>
        <taxon>Agaricomycotina</taxon>
        <taxon>Agaricomycetes</taxon>
        <taxon>Agaricomycetidae</taxon>
        <taxon>Agaricales</taxon>
        <taxon>Agaricineae</taxon>
        <taxon>Agaricaceae</taxon>
        <taxon>Macrolepiota</taxon>
    </lineage>
</organism>
<protein>
    <recommendedName>
        <fullName evidence="3">AB hydrolase-1 domain-containing protein</fullName>
    </recommendedName>
</protein>
<dbReference type="OrthoDB" id="5311491at2759"/>
<accession>A0A9P5X7T8</accession>
<dbReference type="InterPro" id="IPR029058">
    <property type="entry name" value="AB_hydrolase_fold"/>
</dbReference>
<dbReference type="AlphaFoldDB" id="A0A9P5X7T8"/>
<dbReference type="SUPFAM" id="SSF53474">
    <property type="entry name" value="alpha/beta-Hydrolases"/>
    <property type="match status" value="1"/>
</dbReference>
<keyword evidence="2" id="KW-1185">Reference proteome</keyword>
<gene>
    <name evidence="1" type="ORF">P691DRAFT_708579</name>
</gene>
<feature type="non-terminal residue" evidence="1">
    <location>
        <position position="225"/>
    </location>
</feature>
<proteinExistence type="predicted"/>
<comment type="caution">
    <text evidence="1">The sequence shown here is derived from an EMBL/GenBank/DDBJ whole genome shotgun (WGS) entry which is preliminary data.</text>
</comment>
<reference evidence="1" key="1">
    <citation type="submission" date="2020-11" db="EMBL/GenBank/DDBJ databases">
        <authorList>
            <consortium name="DOE Joint Genome Institute"/>
            <person name="Ahrendt S."/>
            <person name="Riley R."/>
            <person name="Andreopoulos W."/>
            <person name="Labutti K."/>
            <person name="Pangilinan J."/>
            <person name="Ruiz-Duenas F.J."/>
            <person name="Barrasa J.M."/>
            <person name="Sanchez-Garcia M."/>
            <person name="Camarero S."/>
            <person name="Miyauchi S."/>
            <person name="Serrano A."/>
            <person name="Linde D."/>
            <person name="Babiker R."/>
            <person name="Drula E."/>
            <person name="Ayuso-Fernandez I."/>
            <person name="Pacheco R."/>
            <person name="Padilla G."/>
            <person name="Ferreira P."/>
            <person name="Barriuso J."/>
            <person name="Kellner H."/>
            <person name="Castanera R."/>
            <person name="Alfaro M."/>
            <person name="Ramirez L."/>
            <person name="Pisabarro A.G."/>
            <person name="Kuo A."/>
            <person name="Tritt A."/>
            <person name="Lipzen A."/>
            <person name="He G."/>
            <person name="Yan M."/>
            <person name="Ng V."/>
            <person name="Cullen D."/>
            <person name="Martin F."/>
            <person name="Rosso M.-N."/>
            <person name="Henrissat B."/>
            <person name="Hibbett D."/>
            <person name="Martinez A.T."/>
            <person name="Grigoriev I.V."/>
        </authorList>
    </citation>
    <scope>NUCLEOTIDE SEQUENCE</scope>
    <source>
        <strain evidence="1">MF-IS2</strain>
    </source>
</reference>
<dbReference type="EMBL" id="MU151245">
    <property type="protein sequence ID" value="KAF9446448.1"/>
    <property type="molecule type" value="Genomic_DNA"/>
</dbReference>
<dbReference type="Proteomes" id="UP000807342">
    <property type="component" value="Unassembled WGS sequence"/>
</dbReference>
<evidence type="ECO:0000313" key="2">
    <source>
        <dbReference type="Proteomes" id="UP000807342"/>
    </source>
</evidence>
<evidence type="ECO:0008006" key="3">
    <source>
        <dbReference type="Google" id="ProtNLM"/>
    </source>
</evidence>